<dbReference type="STRING" id="349521.HCH_01683"/>
<dbReference type="PANTHER" id="PTHR42993:SF1">
    <property type="entry name" value="MAOC-LIKE DEHYDRATASE DOMAIN-CONTAINING PROTEIN"/>
    <property type="match status" value="1"/>
</dbReference>
<dbReference type="SUPFAM" id="SSF54637">
    <property type="entry name" value="Thioesterase/thiol ester dehydrase-isomerase"/>
    <property type="match status" value="1"/>
</dbReference>
<dbReference type="InterPro" id="IPR002539">
    <property type="entry name" value="MaoC-like_dom"/>
</dbReference>
<accession>Q2SLE0</accession>
<feature type="domain" description="MaoC-like" evidence="1">
    <location>
        <begin position="10"/>
        <end position="117"/>
    </location>
</feature>
<gene>
    <name evidence="2" type="ordered locus">HCH_01683</name>
</gene>
<dbReference type="Pfam" id="PF01575">
    <property type="entry name" value="MaoC_dehydratas"/>
    <property type="match status" value="1"/>
</dbReference>
<sequence>MTKSLQDLQVGENLGESRWVTIDQPLIEQFADCTRDRQWIHVDEERCRRESPYGQPIAHGFLALSLLPGLLYELISPPGEGYALINYGLEQVRFLEAVRSGDEIRLEAALDGIQQKQSGTLYRINCAARIHHREKPALAAALLVLCAELKP</sequence>
<evidence type="ECO:0000259" key="1">
    <source>
        <dbReference type="Pfam" id="PF01575"/>
    </source>
</evidence>
<dbReference type="eggNOG" id="COG2030">
    <property type="taxonomic scope" value="Bacteria"/>
</dbReference>
<dbReference type="PANTHER" id="PTHR42993">
    <property type="entry name" value="MAOC-LIKE DEHYDRATASE DOMAIN-CONTAINING PROTEIN"/>
    <property type="match status" value="1"/>
</dbReference>
<dbReference type="Gene3D" id="3.10.129.10">
    <property type="entry name" value="Hotdog Thioesterase"/>
    <property type="match status" value="1"/>
</dbReference>
<protein>
    <submittedName>
        <fullName evidence="2">Acyl dehydratase</fullName>
    </submittedName>
</protein>
<dbReference type="RefSeq" id="WP_011395606.1">
    <property type="nucleotide sequence ID" value="NC_007645.1"/>
</dbReference>
<dbReference type="AlphaFoldDB" id="Q2SLE0"/>
<evidence type="ECO:0000313" key="3">
    <source>
        <dbReference type="Proteomes" id="UP000000238"/>
    </source>
</evidence>
<proteinExistence type="predicted"/>
<dbReference type="KEGG" id="hch:HCH_01683"/>
<keyword evidence="3" id="KW-1185">Reference proteome</keyword>
<name>Q2SLE0_HAHCH</name>
<reference evidence="2 3" key="1">
    <citation type="journal article" date="2005" name="Nucleic Acids Res.">
        <title>Genomic blueprint of Hahella chejuensis, a marine microbe producing an algicidal agent.</title>
        <authorList>
            <person name="Jeong H."/>
            <person name="Yim J.H."/>
            <person name="Lee C."/>
            <person name="Choi S.-H."/>
            <person name="Park Y.K."/>
            <person name="Yoon S.H."/>
            <person name="Hur C.-G."/>
            <person name="Kang H.-Y."/>
            <person name="Kim D."/>
            <person name="Lee H.H."/>
            <person name="Park K.H."/>
            <person name="Park S.-H."/>
            <person name="Park H.-S."/>
            <person name="Lee H.K."/>
            <person name="Oh T.K."/>
            <person name="Kim J.F."/>
        </authorList>
    </citation>
    <scope>NUCLEOTIDE SEQUENCE [LARGE SCALE GENOMIC DNA]</scope>
    <source>
        <strain evidence="2 3">KCTC 2396</strain>
    </source>
</reference>
<dbReference type="EMBL" id="CP000155">
    <property type="protein sequence ID" value="ABC28534.1"/>
    <property type="molecule type" value="Genomic_DNA"/>
</dbReference>
<evidence type="ECO:0000313" key="2">
    <source>
        <dbReference type="EMBL" id="ABC28534.1"/>
    </source>
</evidence>
<dbReference type="Proteomes" id="UP000000238">
    <property type="component" value="Chromosome"/>
</dbReference>
<dbReference type="OrthoDB" id="9801735at2"/>
<dbReference type="InterPro" id="IPR029069">
    <property type="entry name" value="HotDog_dom_sf"/>
</dbReference>
<dbReference type="HOGENOM" id="CLU_108911_0_0_6"/>
<organism evidence="2 3">
    <name type="scientific">Hahella chejuensis (strain KCTC 2396)</name>
    <dbReference type="NCBI Taxonomy" id="349521"/>
    <lineage>
        <taxon>Bacteria</taxon>
        <taxon>Pseudomonadati</taxon>
        <taxon>Pseudomonadota</taxon>
        <taxon>Gammaproteobacteria</taxon>
        <taxon>Oceanospirillales</taxon>
        <taxon>Hahellaceae</taxon>
        <taxon>Hahella</taxon>
    </lineage>
</organism>